<evidence type="ECO:0000313" key="2">
    <source>
        <dbReference type="EMBL" id="MPM45513.1"/>
    </source>
</evidence>
<gene>
    <name evidence="2" type="ORF">SDC9_92200</name>
</gene>
<dbReference type="NCBIfam" id="TIGR01444">
    <property type="entry name" value="fkbM_fam"/>
    <property type="match status" value="1"/>
</dbReference>
<feature type="domain" description="Methyltransferase FkbM" evidence="1">
    <location>
        <begin position="37"/>
        <end position="188"/>
    </location>
</feature>
<dbReference type="EMBL" id="VSSQ01010902">
    <property type="protein sequence ID" value="MPM45513.1"/>
    <property type="molecule type" value="Genomic_DNA"/>
</dbReference>
<dbReference type="InterPro" id="IPR052514">
    <property type="entry name" value="SAM-dependent_MTase"/>
</dbReference>
<dbReference type="InterPro" id="IPR029063">
    <property type="entry name" value="SAM-dependent_MTases_sf"/>
</dbReference>
<dbReference type="Gene3D" id="3.40.50.150">
    <property type="entry name" value="Vaccinia Virus protein VP39"/>
    <property type="match status" value="1"/>
</dbReference>
<dbReference type="PANTHER" id="PTHR34203:SF15">
    <property type="entry name" value="SLL1173 PROTEIN"/>
    <property type="match status" value="1"/>
</dbReference>
<protein>
    <recommendedName>
        <fullName evidence="1">Methyltransferase FkbM domain-containing protein</fullName>
    </recommendedName>
</protein>
<proteinExistence type="predicted"/>
<dbReference type="SUPFAM" id="SSF53335">
    <property type="entry name" value="S-adenosyl-L-methionine-dependent methyltransferases"/>
    <property type="match status" value="1"/>
</dbReference>
<evidence type="ECO:0000259" key="1">
    <source>
        <dbReference type="Pfam" id="PF05050"/>
    </source>
</evidence>
<reference evidence="2" key="1">
    <citation type="submission" date="2019-08" db="EMBL/GenBank/DDBJ databases">
        <authorList>
            <person name="Kucharzyk K."/>
            <person name="Murdoch R.W."/>
            <person name="Higgins S."/>
            <person name="Loffler F."/>
        </authorList>
    </citation>
    <scope>NUCLEOTIDE SEQUENCE</scope>
</reference>
<accession>A0A645A3T0</accession>
<name>A0A645A3T0_9ZZZZ</name>
<dbReference type="PANTHER" id="PTHR34203">
    <property type="entry name" value="METHYLTRANSFERASE, FKBM FAMILY PROTEIN"/>
    <property type="match status" value="1"/>
</dbReference>
<sequence>MWQSLKRKILNRSAYFTSYVKLIPILKNIDKSSLFVDCGANIGDISSLFLSRGAKVIAFEPDLLAFSRIQKRFSGGQRIELINKAVADSDGKAMFYYHKERLKSEGVEFTVSSSLLREKINVDGEHGIEVEIVDLCKYIDALGRKVDILKMDIEGEEIAVLNKMISEETYKRVGLILVETHETKIPGHREKVAALKRRIHEEGITNIKLNWI</sequence>
<dbReference type="AlphaFoldDB" id="A0A645A3T0"/>
<comment type="caution">
    <text evidence="2">The sequence shown here is derived from an EMBL/GenBank/DDBJ whole genome shotgun (WGS) entry which is preliminary data.</text>
</comment>
<dbReference type="InterPro" id="IPR006342">
    <property type="entry name" value="FkbM_mtfrase"/>
</dbReference>
<dbReference type="Pfam" id="PF05050">
    <property type="entry name" value="Methyltransf_21"/>
    <property type="match status" value="1"/>
</dbReference>
<organism evidence="2">
    <name type="scientific">bioreactor metagenome</name>
    <dbReference type="NCBI Taxonomy" id="1076179"/>
    <lineage>
        <taxon>unclassified sequences</taxon>
        <taxon>metagenomes</taxon>
        <taxon>ecological metagenomes</taxon>
    </lineage>
</organism>